<protein>
    <submittedName>
        <fullName evidence="1">(salmon louse) hypothetical protein</fullName>
    </submittedName>
</protein>
<evidence type="ECO:0000313" key="1">
    <source>
        <dbReference type="EMBL" id="CAF2946155.1"/>
    </source>
</evidence>
<accession>A0A7R8CVM4</accession>
<dbReference type="EMBL" id="HG994584">
    <property type="protein sequence ID" value="CAF2946155.1"/>
    <property type="molecule type" value="Genomic_DNA"/>
</dbReference>
<keyword evidence="2" id="KW-1185">Reference proteome</keyword>
<organism evidence="1 2">
    <name type="scientific">Lepeophtheirus salmonis</name>
    <name type="common">Salmon louse</name>
    <name type="synonym">Caligus salmonis</name>
    <dbReference type="NCBI Taxonomy" id="72036"/>
    <lineage>
        <taxon>Eukaryota</taxon>
        <taxon>Metazoa</taxon>
        <taxon>Ecdysozoa</taxon>
        <taxon>Arthropoda</taxon>
        <taxon>Crustacea</taxon>
        <taxon>Multicrustacea</taxon>
        <taxon>Hexanauplia</taxon>
        <taxon>Copepoda</taxon>
        <taxon>Siphonostomatoida</taxon>
        <taxon>Caligidae</taxon>
        <taxon>Lepeophtheirus</taxon>
    </lineage>
</organism>
<gene>
    <name evidence="1" type="ORF">LSAA_10113</name>
</gene>
<name>A0A7R8CVM4_LEPSM</name>
<reference evidence="1" key="1">
    <citation type="submission" date="2021-02" db="EMBL/GenBank/DDBJ databases">
        <authorList>
            <person name="Bekaert M."/>
        </authorList>
    </citation>
    <scope>NUCLEOTIDE SEQUENCE</scope>
    <source>
        <strain evidence="1">IoA-00</strain>
    </source>
</reference>
<dbReference type="Proteomes" id="UP000675881">
    <property type="component" value="Chromosome 5"/>
</dbReference>
<dbReference type="AlphaFoldDB" id="A0A7R8CVM4"/>
<proteinExistence type="predicted"/>
<evidence type="ECO:0000313" key="2">
    <source>
        <dbReference type="Proteomes" id="UP000675881"/>
    </source>
</evidence>
<sequence length="107" mass="12308">MGTVEFLEFVQTMLNILNLKIPSVGLKINDNIRNPITKENCSSFPFLKEFADLLTVWEDNSERELTKKTCLATKHTCLAASDLAEYLLDSENNDFDYILLAMFNPWK</sequence>